<evidence type="ECO:0008006" key="4">
    <source>
        <dbReference type="Google" id="ProtNLM"/>
    </source>
</evidence>
<sequence length="312" mass="31458">MNFDPRRAAGNQVIMFSCGGRADGGGDVTNSQLFDFTGGVEPGPLSPKNAAGTCFTVKNNVLDQASCQDGEASQVFSFGGKGTEATPSSSEASQPPSSTEDCFSTTMVTLTRSAAASTLATTAPSAAVGDSNPTTELPVSRAGGVLQPSAAAESNQRDTNAVRAFSSVSLKSSTGDCLSVDPTAGDFRQNLIPITVAACTGAAGEKWDLITSGTHNNDASGNSTLIVSALTQGCLNFDPRRAAGDTVILFSCGGRADGEGSTANSQLFPLVKGQDSIVITPENAEGTCLVGKGGKLDSAACSGSTDQSFAIV</sequence>
<name>A0ABR4P7H3_9HELO</name>
<dbReference type="SUPFAM" id="SSF50370">
    <property type="entry name" value="Ricin B-like lectins"/>
    <property type="match status" value="1"/>
</dbReference>
<feature type="compositionally biased region" description="Low complexity" evidence="1">
    <location>
        <begin position="83"/>
        <end position="100"/>
    </location>
</feature>
<dbReference type="EMBL" id="JBFCZG010000008">
    <property type="protein sequence ID" value="KAL3419261.1"/>
    <property type="molecule type" value="Genomic_DNA"/>
</dbReference>
<dbReference type="PROSITE" id="PS50231">
    <property type="entry name" value="RICIN_B_LECTIN"/>
    <property type="match status" value="1"/>
</dbReference>
<gene>
    <name evidence="2" type="ORF">PVAG01_09483</name>
</gene>
<dbReference type="Proteomes" id="UP001629113">
    <property type="component" value="Unassembled WGS sequence"/>
</dbReference>
<evidence type="ECO:0000313" key="2">
    <source>
        <dbReference type="EMBL" id="KAL3419261.1"/>
    </source>
</evidence>
<dbReference type="PROSITE" id="PS51257">
    <property type="entry name" value="PROKAR_LIPOPROTEIN"/>
    <property type="match status" value="1"/>
</dbReference>
<feature type="region of interest" description="Disordered" evidence="1">
    <location>
        <begin position="78"/>
        <end position="102"/>
    </location>
</feature>
<organism evidence="2 3">
    <name type="scientific">Phlyctema vagabunda</name>
    <dbReference type="NCBI Taxonomy" id="108571"/>
    <lineage>
        <taxon>Eukaryota</taxon>
        <taxon>Fungi</taxon>
        <taxon>Dikarya</taxon>
        <taxon>Ascomycota</taxon>
        <taxon>Pezizomycotina</taxon>
        <taxon>Leotiomycetes</taxon>
        <taxon>Helotiales</taxon>
        <taxon>Dermateaceae</taxon>
        <taxon>Phlyctema</taxon>
    </lineage>
</organism>
<comment type="caution">
    <text evidence="2">The sequence shown here is derived from an EMBL/GenBank/DDBJ whole genome shotgun (WGS) entry which is preliminary data.</text>
</comment>
<accession>A0ABR4P7H3</accession>
<reference evidence="2 3" key="1">
    <citation type="submission" date="2024-06" db="EMBL/GenBank/DDBJ databases">
        <title>Complete genome of Phlyctema vagabunda strain 19-DSS-EL-015.</title>
        <authorList>
            <person name="Fiorenzani C."/>
        </authorList>
    </citation>
    <scope>NUCLEOTIDE SEQUENCE [LARGE SCALE GENOMIC DNA]</scope>
    <source>
        <strain evidence="2 3">19-DSS-EL-015</strain>
    </source>
</reference>
<protein>
    <recommendedName>
        <fullName evidence="4">Ricin B lectin domain-containing protein</fullName>
    </recommendedName>
</protein>
<proteinExistence type="predicted"/>
<dbReference type="InterPro" id="IPR035992">
    <property type="entry name" value="Ricin_B-like_lectins"/>
</dbReference>
<dbReference type="Gene3D" id="2.80.10.50">
    <property type="match status" value="1"/>
</dbReference>
<evidence type="ECO:0000256" key="1">
    <source>
        <dbReference type="SAM" id="MobiDB-lite"/>
    </source>
</evidence>
<evidence type="ECO:0000313" key="3">
    <source>
        <dbReference type="Proteomes" id="UP001629113"/>
    </source>
</evidence>
<keyword evidence="3" id="KW-1185">Reference proteome</keyword>